<keyword evidence="4" id="KW-0346">Stress response</keyword>
<dbReference type="CDD" id="cd06257">
    <property type="entry name" value="DnaJ"/>
    <property type="match status" value="1"/>
</dbReference>
<dbReference type="SMART" id="SM00271">
    <property type="entry name" value="DnaJ"/>
    <property type="match status" value="1"/>
</dbReference>
<dbReference type="Gene3D" id="1.10.287.110">
    <property type="entry name" value="DnaJ domain"/>
    <property type="match status" value="1"/>
</dbReference>
<dbReference type="PRINTS" id="PR00625">
    <property type="entry name" value="JDOMAIN"/>
</dbReference>
<feature type="region of interest" description="Disordered" evidence="1">
    <location>
        <begin position="77"/>
        <end position="107"/>
    </location>
</feature>
<keyword evidence="5" id="KW-1185">Reference proteome</keyword>
<gene>
    <name evidence="4" type="ordered locus">Msip34_0959</name>
</gene>
<keyword evidence="2" id="KW-0472">Membrane</keyword>
<feature type="domain" description="J" evidence="3">
    <location>
        <begin position="7"/>
        <end position="72"/>
    </location>
</feature>
<evidence type="ECO:0000256" key="2">
    <source>
        <dbReference type="SAM" id="Phobius"/>
    </source>
</evidence>
<sequence length="306" mass="34905">MRKKLHTHYDNLKVARNAPPEVIRAAYRTLSQKYHPDRNPDNAEASRIMALINTSYEVLSDQEKRKSHDLWIAEQEVVVRRAPPPPPEQPRATRTEPRTETPAPKSSTVFASRLRQHWAVKHLLRYGLLYISSAVFIWTFSSDKQAPAVTMPKQYVANPPMEPEPTLAASKREPFAPNGAPWPHNAGYVDGYPKLRMKGLSTVTVDNRQNDGDVFVKLVYLGDDQAFPVRQFFIPARGKFTLTKVNPGNYDIRYRNLHNGALARSEAFKLEESSTTDGIQFSKITMTLYKVENGNMQTYNLTDEEF</sequence>
<protein>
    <submittedName>
        <fullName evidence="4">Heat shock protein DnaJ domain protein</fullName>
    </submittedName>
</protein>
<dbReference type="RefSeq" id="WP_015829740.1">
    <property type="nucleotide sequence ID" value="NC_012969.1"/>
</dbReference>
<dbReference type="InterPro" id="IPR001623">
    <property type="entry name" value="DnaJ_domain"/>
</dbReference>
<evidence type="ECO:0000256" key="1">
    <source>
        <dbReference type="SAM" id="MobiDB-lite"/>
    </source>
</evidence>
<dbReference type="InterPro" id="IPR053025">
    <property type="entry name" value="Mito_ATP_Synthase-Asso"/>
</dbReference>
<dbReference type="PANTHER" id="PTHR44873">
    <property type="entry name" value="DNAJ HOMOLOG SUBFAMILY C MEMBER 30, MITOCHONDRIAL"/>
    <property type="match status" value="1"/>
</dbReference>
<evidence type="ECO:0000313" key="4">
    <source>
        <dbReference type="EMBL" id="ACT50206.1"/>
    </source>
</evidence>
<dbReference type="InterPro" id="IPR036869">
    <property type="entry name" value="J_dom_sf"/>
</dbReference>
<dbReference type="AlphaFoldDB" id="C6XCD1"/>
<keyword evidence="2" id="KW-1133">Transmembrane helix</keyword>
<evidence type="ECO:0000313" key="5">
    <source>
        <dbReference type="Proteomes" id="UP000002743"/>
    </source>
</evidence>
<evidence type="ECO:0000259" key="3">
    <source>
        <dbReference type="PROSITE" id="PS50076"/>
    </source>
</evidence>
<accession>C6XCD1</accession>
<dbReference type="Pfam" id="PF00226">
    <property type="entry name" value="DnaJ"/>
    <property type="match status" value="1"/>
</dbReference>
<dbReference type="EMBL" id="CP001674">
    <property type="protein sequence ID" value="ACT50206.1"/>
    <property type="molecule type" value="Genomic_DNA"/>
</dbReference>
<dbReference type="OrthoDB" id="8960697at2"/>
<reference evidence="5" key="1">
    <citation type="submission" date="2009-07" db="EMBL/GenBank/DDBJ databases">
        <title>Complete sequence of chromosome of Methylovorus sp. SIP3-4.</title>
        <authorList>
            <person name="Lucas S."/>
            <person name="Copeland A."/>
            <person name="Lapidus A."/>
            <person name="Glavina del Rio T."/>
            <person name="Tice H."/>
            <person name="Bruce D."/>
            <person name="Goodwin L."/>
            <person name="Pitluck S."/>
            <person name="Clum A."/>
            <person name="Larimer F."/>
            <person name="Land M."/>
            <person name="Hauser L."/>
            <person name="Kyrpides N."/>
            <person name="Mikhailova N."/>
            <person name="Kayluzhnaya M."/>
            <person name="Chistoserdova L."/>
        </authorList>
    </citation>
    <scope>NUCLEOTIDE SEQUENCE [LARGE SCALE GENOMIC DNA]</scope>
    <source>
        <strain evidence="5">SIP3-4</strain>
    </source>
</reference>
<proteinExistence type="predicted"/>
<organism evidence="4 5">
    <name type="scientific">Methylovorus glucosotrophus (strain SIP3-4)</name>
    <dbReference type="NCBI Taxonomy" id="582744"/>
    <lineage>
        <taxon>Bacteria</taxon>
        <taxon>Pseudomonadati</taxon>
        <taxon>Pseudomonadota</taxon>
        <taxon>Betaproteobacteria</taxon>
        <taxon>Nitrosomonadales</taxon>
        <taxon>Methylophilaceae</taxon>
        <taxon>Methylovorus</taxon>
    </lineage>
</organism>
<dbReference type="PROSITE" id="PS50076">
    <property type="entry name" value="DNAJ_2"/>
    <property type="match status" value="1"/>
</dbReference>
<dbReference type="eggNOG" id="COG0484">
    <property type="taxonomic scope" value="Bacteria"/>
</dbReference>
<dbReference type="STRING" id="582744.Msip34_0959"/>
<dbReference type="KEGG" id="mei:Msip34_0959"/>
<dbReference type="Proteomes" id="UP000002743">
    <property type="component" value="Chromosome"/>
</dbReference>
<feature type="transmembrane region" description="Helical" evidence="2">
    <location>
        <begin position="123"/>
        <end position="141"/>
    </location>
</feature>
<dbReference type="SUPFAM" id="SSF46565">
    <property type="entry name" value="Chaperone J-domain"/>
    <property type="match status" value="1"/>
</dbReference>
<name>C6XCD1_METGS</name>
<keyword evidence="2" id="KW-0812">Transmembrane</keyword>
<dbReference type="PANTHER" id="PTHR44873:SF1">
    <property type="entry name" value="DNAJ HOMOLOG SUBFAMILY C MEMBER 30, MITOCHONDRIAL"/>
    <property type="match status" value="1"/>
</dbReference>
<dbReference type="HOGENOM" id="CLU_049164_1_0_4"/>
<reference evidence="4 5" key="2">
    <citation type="journal article" date="2011" name="J. Bacteriol.">
        <title>Genomes of three methylotrophs from a single niche uncover genetic and metabolic divergence of Methylophilaceae.</title>
        <authorList>
            <person name="Lapidus A."/>
            <person name="Clum A."/>
            <person name="Labutti K."/>
            <person name="Kaluzhnaya M.G."/>
            <person name="Lim S."/>
            <person name="Beck D.A."/>
            <person name="Glavina Del Rio T."/>
            <person name="Nolan M."/>
            <person name="Mavromatis K."/>
            <person name="Huntemann M."/>
            <person name="Lucas S."/>
            <person name="Lidstrom M.E."/>
            <person name="Ivanova N."/>
            <person name="Chistoserdova L."/>
        </authorList>
    </citation>
    <scope>NUCLEOTIDE SEQUENCE [LARGE SCALE GENOMIC DNA]</scope>
    <source>
        <strain evidence="4 5">SIP3-4</strain>
    </source>
</reference>